<evidence type="ECO:0000256" key="4">
    <source>
        <dbReference type="ARBA" id="ARBA00022692"/>
    </source>
</evidence>
<dbReference type="GO" id="GO:0016020">
    <property type="term" value="C:membrane"/>
    <property type="evidence" value="ECO:0007669"/>
    <property type="project" value="UniProtKB-SubCell"/>
</dbReference>
<evidence type="ECO:0000256" key="7">
    <source>
        <dbReference type="ARBA" id="ARBA00022777"/>
    </source>
</evidence>
<evidence type="ECO:0000256" key="13">
    <source>
        <dbReference type="SAM" id="MobiDB-lite"/>
    </source>
</evidence>
<feature type="signal peptide" evidence="15">
    <location>
        <begin position="1"/>
        <end position="30"/>
    </location>
</feature>
<feature type="chain" id="PRO_5008094075" description="Protein kinase domain-containing protein" evidence="15">
    <location>
        <begin position="31"/>
        <end position="642"/>
    </location>
</feature>
<dbReference type="Pfam" id="PF13947">
    <property type="entry name" value="GUB_WAK_bind"/>
    <property type="match status" value="1"/>
</dbReference>
<feature type="transmembrane region" description="Helical" evidence="14">
    <location>
        <begin position="279"/>
        <end position="303"/>
    </location>
</feature>
<evidence type="ECO:0000256" key="9">
    <source>
        <dbReference type="ARBA" id="ARBA00022989"/>
    </source>
</evidence>
<reference evidence="18" key="1">
    <citation type="journal article" date="2016" name="Proc. Natl. Acad. Sci. U.S.A.">
        <title>Chromosome-level assembly of Arabidopsis thaliana Ler reveals the extent of translocation and inversion polymorphisms.</title>
        <authorList>
            <person name="Zapata L."/>
            <person name="Ding J."/>
            <person name="Willing E.M."/>
            <person name="Hartwig B."/>
            <person name="Bezdan D."/>
            <person name="Jiao W.B."/>
            <person name="Patel V."/>
            <person name="Velikkakam James G."/>
            <person name="Koornneef M."/>
            <person name="Ossowski S."/>
            <person name="Schneeberger K."/>
        </authorList>
    </citation>
    <scope>NUCLEOTIDE SEQUENCE [LARGE SCALE GENOMIC DNA]</scope>
    <source>
        <strain evidence="18">cv. Landsberg erecta</strain>
    </source>
</reference>
<keyword evidence="10 14" id="KW-0472">Membrane</keyword>
<dbReference type="InterPro" id="IPR025287">
    <property type="entry name" value="WAK_GUB"/>
</dbReference>
<dbReference type="GO" id="GO:0005524">
    <property type="term" value="F:ATP binding"/>
    <property type="evidence" value="ECO:0007669"/>
    <property type="project" value="UniProtKB-UniRule"/>
</dbReference>
<evidence type="ECO:0000313" key="17">
    <source>
        <dbReference type="EMBL" id="OAO93411.1"/>
    </source>
</evidence>
<dbReference type="EMBL" id="LUHQ01000005">
    <property type="protein sequence ID" value="OAO93411.1"/>
    <property type="molecule type" value="Genomic_DNA"/>
</dbReference>
<dbReference type="GO" id="GO:0030247">
    <property type="term" value="F:polysaccharide binding"/>
    <property type="evidence" value="ECO:0007669"/>
    <property type="project" value="InterPro"/>
</dbReference>
<feature type="compositionally biased region" description="Polar residues" evidence="13">
    <location>
        <begin position="621"/>
        <end position="642"/>
    </location>
</feature>
<keyword evidence="9 14" id="KW-1133">Transmembrane helix</keyword>
<feature type="domain" description="Protein kinase" evidence="16">
    <location>
        <begin position="335"/>
        <end position="617"/>
    </location>
</feature>
<evidence type="ECO:0000256" key="6">
    <source>
        <dbReference type="ARBA" id="ARBA00022741"/>
    </source>
</evidence>
<dbReference type="SMART" id="SM00220">
    <property type="entry name" value="S_TKc"/>
    <property type="match status" value="1"/>
</dbReference>
<evidence type="ECO:0000256" key="12">
    <source>
        <dbReference type="PROSITE-ProRule" id="PRU10141"/>
    </source>
</evidence>
<dbReference type="Gene3D" id="3.30.200.20">
    <property type="entry name" value="Phosphorylase Kinase, domain 1"/>
    <property type="match status" value="1"/>
</dbReference>
<evidence type="ECO:0000256" key="3">
    <source>
        <dbReference type="ARBA" id="ARBA00022679"/>
    </source>
</evidence>
<evidence type="ECO:0000256" key="14">
    <source>
        <dbReference type="SAM" id="Phobius"/>
    </source>
</evidence>
<evidence type="ECO:0000256" key="11">
    <source>
        <dbReference type="ARBA" id="ARBA00023180"/>
    </source>
</evidence>
<keyword evidence="7" id="KW-0418">Kinase</keyword>
<dbReference type="ExpressionAtlas" id="A0A178UL43">
    <property type="expression patterns" value="baseline and differential"/>
</dbReference>
<keyword evidence="2" id="KW-0723">Serine/threonine-protein kinase</keyword>
<keyword evidence="5 15" id="KW-0732">Signal</keyword>
<dbReference type="FunFam" id="1.10.510.10:FF:000590">
    <property type="entry name" value="PR5-like receptor kinase"/>
    <property type="match status" value="1"/>
</dbReference>
<dbReference type="FunFam" id="3.30.200.20:FF:000644">
    <property type="entry name" value="Suppressor of npr1-1 constitutive 4"/>
    <property type="match status" value="1"/>
</dbReference>
<sequence length="642" mass="71547">MDYLSSMGSQTARFCLILLFLFYYLPCALSQDDLWGCGTPFRCGNITAGFPFLGGIRGEVCGHHSLKLNCNKHSNTTSLIFSGHNYTVLYIDNNNNSVTLGLSRQDFSGPFCSASFSSTLLSSGLFQNLPSYKSLTVFYACDPRRHFLGNFTCPVKGLGSIIQNSTYGILCDGSFSVPVPTSFVSEEEVLDLTHLESVLRKGFEVKLNIDEIPCPLECFSSRANCLFLAGSCCKYHDRTTTCGGDTGDLLRESMILLFAMFFISPLIVAEIIPNTRSILITIGQVVGFHVFIIVVMIIAFLFWRRKKVNDLRKQNLEALGTSRRYSYRQIKKITKSFTEVVGRGGFGTVYKGNLRDGRKVAVKILKDSNGNCEDFINEVASISQTSHVNIVSLLGFCFEKSKRAIVYEFLENGSLDQSSNLDVSTLYGIALGVARGIEYLHFGCKKRIVHFDIKPQNVLLDENLKPKVADFGLAKLCEKQESILSLLDTRGTIGYIAPELFSRVYGNVSHKSDVYSYGMLVLEMTGARNKERVQNADSNNSSAYFPDWIFKDLENGDYVKLLADGLTREEEDIAKKMILVGLWCIQFRPSDRPSMNKVVGMMEGNLDSLDPPPKPLLHMPMQNNNAESSQPSEEDSSIYSEV</sequence>
<keyword evidence="8 12" id="KW-0067">ATP-binding</keyword>
<dbReference type="Gene3D" id="1.10.510.10">
    <property type="entry name" value="Transferase(Phosphotransferase) domain 1"/>
    <property type="match status" value="1"/>
</dbReference>
<dbReference type="InterPro" id="IPR008271">
    <property type="entry name" value="Ser/Thr_kinase_AS"/>
</dbReference>
<accession>A0A178UL43</accession>
<dbReference type="PROSITE" id="PS00107">
    <property type="entry name" value="PROTEIN_KINASE_ATP"/>
    <property type="match status" value="1"/>
</dbReference>
<dbReference type="SUPFAM" id="SSF56112">
    <property type="entry name" value="Protein kinase-like (PK-like)"/>
    <property type="match status" value="1"/>
</dbReference>
<feature type="binding site" evidence="12">
    <location>
        <position position="363"/>
    </location>
    <ligand>
        <name>ATP</name>
        <dbReference type="ChEBI" id="CHEBI:30616"/>
    </ligand>
</feature>
<dbReference type="PROSITE" id="PS00108">
    <property type="entry name" value="PROTEIN_KINASE_ST"/>
    <property type="match status" value="1"/>
</dbReference>
<dbReference type="PROSITE" id="PS50011">
    <property type="entry name" value="PROTEIN_KINASE_DOM"/>
    <property type="match status" value="1"/>
</dbReference>
<feature type="transmembrane region" description="Helical" evidence="14">
    <location>
        <begin position="254"/>
        <end position="272"/>
    </location>
</feature>
<dbReference type="PANTHER" id="PTHR27009">
    <property type="entry name" value="RUST RESISTANCE KINASE LR10-RELATED"/>
    <property type="match status" value="1"/>
</dbReference>
<comment type="caution">
    <text evidence="17">The sequence shown here is derived from an EMBL/GenBank/DDBJ whole genome shotgun (WGS) entry which is preliminary data.</text>
</comment>
<evidence type="ECO:0000256" key="5">
    <source>
        <dbReference type="ARBA" id="ARBA00022729"/>
    </source>
</evidence>
<organism evidence="17 18">
    <name type="scientific">Arabidopsis thaliana</name>
    <name type="common">Mouse-ear cress</name>
    <dbReference type="NCBI Taxonomy" id="3702"/>
    <lineage>
        <taxon>Eukaryota</taxon>
        <taxon>Viridiplantae</taxon>
        <taxon>Streptophyta</taxon>
        <taxon>Embryophyta</taxon>
        <taxon>Tracheophyta</taxon>
        <taxon>Spermatophyta</taxon>
        <taxon>Magnoliopsida</taxon>
        <taxon>eudicotyledons</taxon>
        <taxon>Gunneridae</taxon>
        <taxon>Pentapetalae</taxon>
        <taxon>rosids</taxon>
        <taxon>malvids</taxon>
        <taxon>Brassicales</taxon>
        <taxon>Brassicaceae</taxon>
        <taxon>Camelineae</taxon>
        <taxon>Arabidopsis</taxon>
    </lineage>
</organism>
<protein>
    <recommendedName>
        <fullName evidence="16">Protein kinase domain-containing protein</fullName>
    </recommendedName>
</protein>
<dbReference type="InterPro" id="IPR011009">
    <property type="entry name" value="Kinase-like_dom_sf"/>
</dbReference>
<evidence type="ECO:0000256" key="15">
    <source>
        <dbReference type="SAM" id="SignalP"/>
    </source>
</evidence>
<proteinExistence type="predicted"/>
<dbReference type="GO" id="GO:0004674">
    <property type="term" value="F:protein serine/threonine kinase activity"/>
    <property type="evidence" value="ECO:0007669"/>
    <property type="project" value="UniProtKB-KW"/>
</dbReference>
<keyword evidence="11" id="KW-0325">Glycoprotein</keyword>
<evidence type="ECO:0000256" key="2">
    <source>
        <dbReference type="ARBA" id="ARBA00022527"/>
    </source>
</evidence>
<evidence type="ECO:0000256" key="1">
    <source>
        <dbReference type="ARBA" id="ARBA00004479"/>
    </source>
</evidence>
<dbReference type="AlphaFoldDB" id="A0A178UL43"/>
<evidence type="ECO:0000256" key="8">
    <source>
        <dbReference type="ARBA" id="ARBA00022840"/>
    </source>
</evidence>
<gene>
    <name evidence="17" type="ordered locus">AXX17_At5g35440</name>
</gene>
<dbReference type="Pfam" id="PF07714">
    <property type="entry name" value="PK_Tyr_Ser-Thr"/>
    <property type="match status" value="1"/>
</dbReference>
<evidence type="ECO:0000259" key="16">
    <source>
        <dbReference type="PROSITE" id="PS50011"/>
    </source>
</evidence>
<evidence type="ECO:0000256" key="10">
    <source>
        <dbReference type="ARBA" id="ARBA00023136"/>
    </source>
</evidence>
<comment type="subcellular location">
    <subcellularLocation>
        <location evidence="1">Membrane</location>
        <topology evidence="1">Single-pass type I membrane protein</topology>
    </subcellularLocation>
</comment>
<dbReference type="InterPro" id="IPR045874">
    <property type="entry name" value="LRK10/LRL21-25-like"/>
</dbReference>
<name>A0A178UL43_ARATH</name>
<keyword evidence="4 14" id="KW-0812">Transmembrane</keyword>
<dbReference type="InterPro" id="IPR000719">
    <property type="entry name" value="Prot_kinase_dom"/>
</dbReference>
<dbReference type="InterPro" id="IPR001245">
    <property type="entry name" value="Ser-Thr/Tyr_kinase_cat_dom"/>
</dbReference>
<dbReference type="InterPro" id="IPR017441">
    <property type="entry name" value="Protein_kinase_ATP_BS"/>
</dbReference>
<keyword evidence="3" id="KW-0808">Transferase</keyword>
<keyword evidence="6 12" id="KW-0547">Nucleotide-binding</keyword>
<feature type="region of interest" description="Disordered" evidence="13">
    <location>
        <begin position="605"/>
        <end position="642"/>
    </location>
</feature>
<evidence type="ECO:0000313" key="18">
    <source>
        <dbReference type="Proteomes" id="UP000078284"/>
    </source>
</evidence>
<dbReference type="Proteomes" id="UP000078284">
    <property type="component" value="Chromosome 5"/>
</dbReference>